<feature type="domain" description="Carrier" evidence="4">
    <location>
        <begin position="27"/>
        <end position="102"/>
    </location>
</feature>
<dbReference type="InterPro" id="IPR036736">
    <property type="entry name" value="ACP-like_sf"/>
</dbReference>
<dbReference type="PANTHER" id="PTHR45527:SF1">
    <property type="entry name" value="FATTY ACID SYNTHASE"/>
    <property type="match status" value="1"/>
</dbReference>
<dbReference type="PROSITE" id="PS50075">
    <property type="entry name" value="CARRIER"/>
    <property type="match status" value="1"/>
</dbReference>
<dbReference type="RefSeq" id="WP_344623795.1">
    <property type="nucleotide sequence ID" value="NZ_BAAALD010000020.1"/>
</dbReference>
<protein>
    <recommendedName>
        <fullName evidence="4">Carrier domain-containing protein</fullName>
    </recommendedName>
</protein>
<evidence type="ECO:0000256" key="2">
    <source>
        <dbReference type="ARBA" id="ARBA00022553"/>
    </source>
</evidence>
<dbReference type="Proteomes" id="UP001499987">
    <property type="component" value="Unassembled WGS sequence"/>
</dbReference>
<dbReference type="Pfam" id="PF00550">
    <property type="entry name" value="PP-binding"/>
    <property type="match status" value="1"/>
</dbReference>
<sequence>MSVDTTDATHPATAGAAGAAADPGAPAAAGDRAGAVAAIFRRVLETSDVTADSDFFELGGDSLIATRVLSAVARDHGVELTFEDFLLARTPEGLARAIEAAR</sequence>
<dbReference type="Gene3D" id="1.10.1200.10">
    <property type="entry name" value="ACP-like"/>
    <property type="match status" value="1"/>
</dbReference>
<dbReference type="PANTHER" id="PTHR45527">
    <property type="entry name" value="NONRIBOSOMAL PEPTIDE SYNTHETASE"/>
    <property type="match status" value="1"/>
</dbReference>
<gene>
    <name evidence="5" type="ORF">GCM10009663_26770</name>
</gene>
<name>A0ABP4E309_9ACTN</name>
<proteinExistence type="predicted"/>
<reference evidence="6" key="1">
    <citation type="journal article" date="2019" name="Int. J. Syst. Evol. Microbiol.">
        <title>The Global Catalogue of Microorganisms (GCM) 10K type strain sequencing project: providing services to taxonomists for standard genome sequencing and annotation.</title>
        <authorList>
            <consortium name="The Broad Institute Genomics Platform"/>
            <consortium name="The Broad Institute Genome Sequencing Center for Infectious Disease"/>
            <person name="Wu L."/>
            <person name="Ma J."/>
        </authorList>
    </citation>
    <scope>NUCLEOTIDE SEQUENCE [LARGE SCALE GENOMIC DNA]</scope>
    <source>
        <strain evidence="6">JCM 13002</strain>
    </source>
</reference>
<evidence type="ECO:0000259" key="4">
    <source>
        <dbReference type="PROSITE" id="PS50075"/>
    </source>
</evidence>
<accession>A0ABP4E309</accession>
<dbReference type="EMBL" id="BAAALD010000020">
    <property type="protein sequence ID" value="GAA1082437.1"/>
    <property type="molecule type" value="Genomic_DNA"/>
</dbReference>
<dbReference type="InterPro" id="IPR006162">
    <property type="entry name" value="Ppantetheine_attach_site"/>
</dbReference>
<evidence type="ECO:0000256" key="1">
    <source>
        <dbReference type="ARBA" id="ARBA00022450"/>
    </source>
</evidence>
<dbReference type="InterPro" id="IPR009081">
    <property type="entry name" value="PP-bd_ACP"/>
</dbReference>
<keyword evidence="1" id="KW-0596">Phosphopantetheine</keyword>
<keyword evidence="2" id="KW-0597">Phosphoprotein</keyword>
<feature type="region of interest" description="Disordered" evidence="3">
    <location>
        <begin position="1"/>
        <end position="29"/>
    </location>
</feature>
<evidence type="ECO:0000313" key="6">
    <source>
        <dbReference type="Proteomes" id="UP001499987"/>
    </source>
</evidence>
<evidence type="ECO:0000313" key="5">
    <source>
        <dbReference type="EMBL" id="GAA1082437.1"/>
    </source>
</evidence>
<organism evidence="5 6">
    <name type="scientific">Kitasatospora arboriphila</name>
    <dbReference type="NCBI Taxonomy" id="258052"/>
    <lineage>
        <taxon>Bacteria</taxon>
        <taxon>Bacillati</taxon>
        <taxon>Actinomycetota</taxon>
        <taxon>Actinomycetes</taxon>
        <taxon>Kitasatosporales</taxon>
        <taxon>Streptomycetaceae</taxon>
        <taxon>Kitasatospora</taxon>
    </lineage>
</organism>
<evidence type="ECO:0000256" key="3">
    <source>
        <dbReference type="SAM" id="MobiDB-lite"/>
    </source>
</evidence>
<comment type="caution">
    <text evidence="5">The sequence shown here is derived from an EMBL/GenBank/DDBJ whole genome shotgun (WGS) entry which is preliminary data.</text>
</comment>
<dbReference type="SUPFAM" id="SSF47336">
    <property type="entry name" value="ACP-like"/>
    <property type="match status" value="1"/>
</dbReference>
<dbReference type="PROSITE" id="PS00012">
    <property type="entry name" value="PHOSPHOPANTETHEINE"/>
    <property type="match status" value="1"/>
</dbReference>
<keyword evidence="6" id="KW-1185">Reference proteome</keyword>